<dbReference type="SUPFAM" id="SSF48173">
    <property type="entry name" value="Cryptochrome/photolyase FAD-binding domain"/>
    <property type="match status" value="1"/>
</dbReference>
<dbReference type="EMBL" id="SHBE01000002">
    <property type="protein sequence ID" value="RZO26931.1"/>
    <property type="molecule type" value="Genomic_DNA"/>
</dbReference>
<protein>
    <submittedName>
        <fullName evidence="1">Cryptochrome/photolyase family protein</fullName>
    </submittedName>
</protein>
<dbReference type="Gene3D" id="3.40.50.620">
    <property type="entry name" value="HUPs"/>
    <property type="match status" value="1"/>
</dbReference>
<organism evidence="1 2">
    <name type="scientific">SAR86 cluster bacterium</name>
    <dbReference type="NCBI Taxonomy" id="2030880"/>
    <lineage>
        <taxon>Bacteria</taxon>
        <taxon>Pseudomonadati</taxon>
        <taxon>Pseudomonadota</taxon>
        <taxon>Gammaproteobacteria</taxon>
        <taxon>SAR86 cluster</taxon>
    </lineage>
</organism>
<evidence type="ECO:0000313" key="1">
    <source>
        <dbReference type="EMBL" id="RZO26931.1"/>
    </source>
</evidence>
<name>A0A520N0D2_9GAMM</name>
<comment type="caution">
    <text evidence="1">The sequence shown here is derived from an EMBL/GenBank/DDBJ whole genome shotgun (WGS) entry which is preliminary data.</text>
</comment>
<dbReference type="Gene3D" id="1.10.10.1710">
    <property type="entry name" value="Deoxyribodipyrimidine photolyase-related"/>
    <property type="match status" value="1"/>
</dbReference>
<proteinExistence type="predicted"/>
<dbReference type="Gene3D" id="1.10.579.10">
    <property type="entry name" value="DNA Cyclobutane Dipyrimidine Photolyase, subunit A, domain 3"/>
    <property type="match status" value="1"/>
</dbReference>
<keyword evidence="1" id="KW-0456">Lyase</keyword>
<dbReference type="InterPro" id="IPR007357">
    <property type="entry name" value="PhrB-like"/>
</dbReference>
<reference evidence="1 2" key="1">
    <citation type="submission" date="2019-02" db="EMBL/GenBank/DDBJ databases">
        <title>Prokaryotic population dynamics and viral predation in marine succession experiment using metagenomics: the confinement effect.</title>
        <authorList>
            <person name="Haro-Moreno J.M."/>
            <person name="Rodriguez-Valera F."/>
            <person name="Lopez-Perez M."/>
        </authorList>
    </citation>
    <scope>NUCLEOTIDE SEQUENCE [LARGE SCALE GENOMIC DNA]</scope>
    <source>
        <strain evidence="1">MED-G159</strain>
    </source>
</reference>
<dbReference type="InterPro" id="IPR052551">
    <property type="entry name" value="UV-DNA_repair_photolyase"/>
</dbReference>
<sequence>MNKLSLILGNQLFPINSNILDKDSLIFMCEDHGLCSYEKHHKSKISLFFHAMRSYRDELESQGYKVIYYDFDNSFKISYIDKLLSILKEREINQLSYYEIPDKKFENEFLAAMAKIKMNLNMLKSPMFLDDRESFKQYIEGKKMILHGNYYKKRRKELNILMNNSDPIGGKWSFDEDNRKKLPKDYVVPKPPVIKGRDDTRLINIFIDEMFADHPGQISNLFPYTNKQAEDWLQKFFTERFMDFGPYEDAISSEENLMLHSGISSSLNLGLITPKQVIDSAINFSQNNDIPINSLEGFIRQIIGWREFINGIYQNFSDQMETTNYWNHDNKMTSSWYDGTTGIVPLDDAIHLSSESGYTHHINRLMVLANIMNLSRIDPNDIYHWFMEMFIDSSDWVMVPNVYGMGTFADGGIFSTKPYICGSSYILRMSDYKKGPWCDIVDGLYWLFINDNQKFFSSNPRLGLMINSLNKMKPERKEYLFDLANTFISKNTTK</sequence>
<dbReference type="Proteomes" id="UP000315825">
    <property type="component" value="Unassembled WGS sequence"/>
</dbReference>
<dbReference type="AlphaFoldDB" id="A0A520N0D2"/>
<dbReference type="PANTHER" id="PTHR38657:SF1">
    <property type="entry name" value="SLR1343 PROTEIN"/>
    <property type="match status" value="1"/>
</dbReference>
<dbReference type="InterPro" id="IPR014729">
    <property type="entry name" value="Rossmann-like_a/b/a_fold"/>
</dbReference>
<dbReference type="GO" id="GO:0016829">
    <property type="term" value="F:lyase activity"/>
    <property type="evidence" value="ECO:0007669"/>
    <property type="project" value="UniProtKB-KW"/>
</dbReference>
<dbReference type="PANTHER" id="PTHR38657">
    <property type="entry name" value="SLR1343 PROTEIN"/>
    <property type="match status" value="1"/>
</dbReference>
<accession>A0A520N0D2</accession>
<gene>
    <name evidence="1" type="ORF">EVA92_01935</name>
</gene>
<evidence type="ECO:0000313" key="2">
    <source>
        <dbReference type="Proteomes" id="UP000315825"/>
    </source>
</evidence>
<dbReference type="InterPro" id="IPR036134">
    <property type="entry name" value="Crypto/Photolyase_FAD-like_sf"/>
</dbReference>
<dbReference type="Pfam" id="PF04244">
    <property type="entry name" value="DPRP"/>
    <property type="match status" value="1"/>
</dbReference>
<dbReference type="Gene3D" id="1.25.40.80">
    <property type="match status" value="1"/>
</dbReference>